<evidence type="ECO:0000256" key="4">
    <source>
        <dbReference type="ARBA" id="ARBA00022833"/>
    </source>
</evidence>
<evidence type="ECO:0000259" key="9">
    <source>
        <dbReference type="PROSITE" id="PS51905"/>
    </source>
</evidence>
<dbReference type="Proteomes" id="UP000007646">
    <property type="component" value="Unassembled WGS sequence"/>
</dbReference>
<dbReference type="Ensembl" id="ENSLAFT00000001328.3">
    <property type="protein sequence ID" value="ENSLAFP00000001119.3"/>
    <property type="gene ID" value="ENSLAFG00000001330.3"/>
</dbReference>
<feature type="coiled-coil region" evidence="7">
    <location>
        <begin position="103"/>
        <end position="140"/>
    </location>
</feature>
<reference evidence="10" key="2">
    <citation type="submission" date="2025-08" db="UniProtKB">
        <authorList>
            <consortium name="Ensembl"/>
        </authorList>
    </citation>
    <scope>IDENTIFICATION</scope>
    <source>
        <strain evidence="10">Isolate ISIS603380</strain>
    </source>
</reference>
<feature type="domain" description="UBZ1-type" evidence="9">
    <location>
        <begin position="515"/>
        <end position="541"/>
    </location>
</feature>
<evidence type="ECO:0000256" key="8">
    <source>
        <dbReference type="SAM" id="MobiDB-lite"/>
    </source>
</evidence>
<dbReference type="InterPro" id="IPR024581">
    <property type="entry name" value="TBD"/>
</dbReference>
<keyword evidence="3 6" id="KW-0863">Zinc-finger</keyword>
<keyword evidence="4" id="KW-0862">Zinc</keyword>
<dbReference type="Pfam" id="PF12845">
    <property type="entry name" value="TBD"/>
    <property type="match status" value="1"/>
</dbReference>
<feature type="coiled-coil region" evidence="7">
    <location>
        <begin position="48"/>
        <end position="75"/>
    </location>
</feature>
<dbReference type="FunCoup" id="G3SNE1">
    <property type="interactions" value="18"/>
</dbReference>
<keyword evidence="1" id="KW-0597">Phosphoprotein</keyword>
<sequence length="547" mass="59770">MESMFEDDISILTQEALGPSEVWLDGPGHPSLGGDMCSASHFALITAYGDIKERLGGLERENATLRRRLKVYEVKYPLINDFGEEHGFSLYEIKDGSLLEVEKVSLQERLNQFQHELQKNKEQEEQLGEMIQAYEKLCVEKNDLETELGEMCVSMSTHLALICKSEGALTQTPAVLLAISLGSVKLQSSPVSLCADLGVAGPSLTLSPPLAVGWPGPSPSVSELERQRLEEALEAAQGEARGAQLREEQLQAECERLQGELKQLQETRAQDLASNQSERDMAWVKRVGDDQVNLALAYTELTEELGRLRELSSLQGRILRTLLQEQTRSGGQRHSPLSQRPSPAPQCPSPSPPNRAAPPCQSPAPPGERTLAERAYAKPPSHHVKAGFQGRRSYSEMAEGAGYAGASSPWLQAEAATLPKPRAYGGELYGPGRPLSPRRAFEGIRLRFEKQPSEEEEWAVPASPPSPEGGTIRCASFCAGFPIPESPAATAYAHAEHAQSWPSINLLMETVGSDIRSCPLCQLGFPVGYPDDALIKHIDSHLENSKI</sequence>
<dbReference type="GO" id="GO:0005737">
    <property type="term" value="C:cytoplasm"/>
    <property type="evidence" value="ECO:0007669"/>
    <property type="project" value="TreeGrafter"/>
</dbReference>
<gene>
    <name evidence="10" type="primary">TBKBP1</name>
</gene>
<keyword evidence="11" id="KW-1185">Reference proteome</keyword>
<reference evidence="10" key="3">
    <citation type="submission" date="2025-09" db="UniProtKB">
        <authorList>
            <consortium name="Ensembl"/>
        </authorList>
    </citation>
    <scope>IDENTIFICATION</scope>
    <source>
        <strain evidence="10">Isolate ISIS603380</strain>
    </source>
</reference>
<protein>
    <submittedName>
        <fullName evidence="10">TBK1 binding protein 1</fullName>
    </submittedName>
</protein>
<dbReference type="STRING" id="9785.ENSLAFP00000001119"/>
<feature type="compositionally biased region" description="Pro residues" evidence="8">
    <location>
        <begin position="342"/>
        <end position="366"/>
    </location>
</feature>
<evidence type="ECO:0000313" key="10">
    <source>
        <dbReference type="Ensembl" id="ENSLAFP00000001119.3"/>
    </source>
</evidence>
<accession>G3SNE1</accession>
<keyword evidence="2" id="KW-0479">Metal-binding</keyword>
<evidence type="ECO:0000256" key="1">
    <source>
        <dbReference type="ARBA" id="ARBA00022553"/>
    </source>
</evidence>
<reference evidence="10 11" key="1">
    <citation type="submission" date="2009-06" db="EMBL/GenBank/DDBJ databases">
        <title>The Genome Sequence of Loxodonta africana (African elephant).</title>
        <authorList>
            <person name="Di Palma F."/>
            <person name="Heiman D."/>
            <person name="Young S."/>
            <person name="Johnson J."/>
            <person name="Lander E.S."/>
            <person name="Lindblad-Toh K."/>
        </authorList>
    </citation>
    <scope>NUCLEOTIDE SEQUENCE [LARGE SCALE GENOMIC DNA]</scope>
    <source>
        <strain evidence="10 11">Isolate ISIS603380</strain>
    </source>
</reference>
<feature type="compositionally biased region" description="Polar residues" evidence="8">
    <location>
        <begin position="325"/>
        <end position="337"/>
    </location>
</feature>
<dbReference type="GO" id="GO:0008270">
    <property type="term" value="F:zinc ion binding"/>
    <property type="evidence" value="ECO:0007669"/>
    <property type="project" value="UniProtKB-KW"/>
</dbReference>
<proteinExistence type="predicted"/>
<dbReference type="InterPro" id="IPR041641">
    <property type="entry name" value="CALCOCO1/2_Zn_UBZ1"/>
</dbReference>
<evidence type="ECO:0000256" key="6">
    <source>
        <dbReference type="PROSITE-ProRule" id="PRU01253"/>
    </source>
</evidence>
<dbReference type="PANTHER" id="PTHR14432:SF2">
    <property type="entry name" value="TANK-BINDING KINASE 1-BINDING PROTEIN 1"/>
    <property type="match status" value="1"/>
</dbReference>
<dbReference type="PROSITE" id="PS51905">
    <property type="entry name" value="ZF_UBZ1"/>
    <property type="match status" value="1"/>
</dbReference>
<dbReference type="HOGENOM" id="CLU_029090_0_0_1"/>
<dbReference type="InParanoid" id="G3SNE1"/>
<evidence type="ECO:0000313" key="11">
    <source>
        <dbReference type="Proteomes" id="UP000007646"/>
    </source>
</evidence>
<evidence type="ECO:0000256" key="3">
    <source>
        <dbReference type="ARBA" id="ARBA00022771"/>
    </source>
</evidence>
<keyword evidence="5 7" id="KW-0175">Coiled coil</keyword>
<dbReference type="OMA" id="CHPQQGY"/>
<name>G3SNE1_LOXAF</name>
<feature type="coiled-coil region" evidence="7">
    <location>
        <begin position="226"/>
        <end position="274"/>
    </location>
</feature>
<evidence type="ECO:0000256" key="5">
    <source>
        <dbReference type="ARBA" id="ARBA00023054"/>
    </source>
</evidence>
<evidence type="ECO:0000256" key="2">
    <source>
        <dbReference type="ARBA" id="ARBA00022723"/>
    </source>
</evidence>
<organism evidence="10 11">
    <name type="scientific">Loxodonta africana</name>
    <name type="common">African elephant</name>
    <dbReference type="NCBI Taxonomy" id="9785"/>
    <lineage>
        <taxon>Eukaryota</taxon>
        <taxon>Metazoa</taxon>
        <taxon>Chordata</taxon>
        <taxon>Craniata</taxon>
        <taxon>Vertebrata</taxon>
        <taxon>Euteleostomi</taxon>
        <taxon>Mammalia</taxon>
        <taxon>Eutheria</taxon>
        <taxon>Afrotheria</taxon>
        <taxon>Proboscidea</taxon>
        <taxon>Elephantidae</taxon>
        <taxon>Loxodonta</taxon>
    </lineage>
</organism>
<dbReference type="AlphaFoldDB" id="G3SNE1"/>
<dbReference type="eggNOG" id="ENOG502QVP4">
    <property type="taxonomic scope" value="Eukaryota"/>
</dbReference>
<evidence type="ECO:0000256" key="7">
    <source>
        <dbReference type="SAM" id="Coils"/>
    </source>
</evidence>
<dbReference type="PANTHER" id="PTHR14432">
    <property type="entry name" value="PROSAPIP2 PROTEIN/5-AZACYTIDINE INDUCED GENE 2"/>
    <property type="match status" value="1"/>
</dbReference>
<dbReference type="InterPro" id="IPR051891">
    <property type="entry name" value="TBK1-IKBKE_adapters"/>
</dbReference>
<feature type="region of interest" description="Disordered" evidence="8">
    <location>
        <begin position="325"/>
        <end position="368"/>
    </location>
</feature>
<dbReference type="GeneTree" id="ENSGT00940000153704"/>